<feature type="transmembrane region" description="Helical" evidence="1">
    <location>
        <begin position="167"/>
        <end position="186"/>
    </location>
</feature>
<keyword evidence="1" id="KW-1133">Transmembrane helix</keyword>
<dbReference type="RefSeq" id="WP_253716407.1">
    <property type="nucleotide sequence ID" value="NZ_CP051522.1"/>
</dbReference>
<keyword evidence="1" id="KW-0472">Membrane</keyword>
<gene>
    <name evidence="2" type="ORF">E4N86_03560</name>
</gene>
<protein>
    <submittedName>
        <fullName evidence="2">DUF1275 domain-containing protein</fullName>
    </submittedName>
</protein>
<keyword evidence="1" id="KW-0812">Transmembrane</keyword>
<feature type="transmembrane region" description="Helical" evidence="1">
    <location>
        <begin position="192"/>
        <end position="209"/>
    </location>
</feature>
<sequence>MTDTLKDRRFKIWIAFLTFLSGFINVGAIRSFSLPISHHTGNVSHLALSIAHKNITEVFIIASAILAFFAGAFFSGLLFHQRKFGLKKRYGILLMGLAMIFLSLALLKTPQILKVSALSFAAGVQNAMFIFYGDILVRTTHITGYLTDAAFALAMCLRGKKDKFRFFLFYSLNILFFLAGGITAGLIKIGSFFISSACLYLIAGLYYFMMRKKRK</sequence>
<dbReference type="InterPro" id="IPR010699">
    <property type="entry name" value="DUF1275"/>
</dbReference>
<dbReference type="AlphaFoldDB" id="A0A9Q9BBR3"/>
<evidence type="ECO:0000313" key="3">
    <source>
        <dbReference type="Proteomes" id="UP001056981"/>
    </source>
</evidence>
<evidence type="ECO:0000256" key="1">
    <source>
        <dbReference type="SAM" id="Phobius"/>
    </source>
</evidence>
<accession>A0A9Q9BBR3</accession>
<feature type="transmembrane region" description="Helical" evidence="1">
    <location>
        <begin position="12"/>
        <end position="32"/>
    </location>
</feature>
<feature type="transmembrane region" description="Helical" evidence="1">
    <location>
        <begin position="58"/>
        <end position="78"/>
    </location>
</feature>
<dbReference type="Pfam" id="PF06912">
    <property type="entry name" value="DUF1275"/>
    <property type="match status" value="1"/>
</dbReference>
<evidence type="ECO:0000313" key="2">
    <source>
        <dbReference type="EMBL" id="UTC99828.1"/>
    </source>
</evidence>
<name>A0A9Q9BBR3_TREDN</name>
<dbReference type="PANTHER" id="PTHR37314:SF4">
    <property type="entry name" value="UPF0700 TRANSMEMBRANE PROTEIN YOAK"/>
    <property type="match status" value="1"/>
</dbReference>
<dbReference type="EMBL" id="CP051635">
    <property type="protein sequence ID" value="UTC99828.1"/>
    <property type="molecule type" value="Genomic_DNA"/>
</dbReference>
<dbReference type="Proteomes" id="UP001056981">
    <property type="component" value="Chromosome"/>
</dbReference>
<organism evidence="2 3">
    <name type="scientific">Treponema denticola</name>
    <dbReference type="NCBI Taxonomy" id="158"/>
    <lineage>
        <taxon>Bacteria</taxon>
        <taxon>Pseudomonadati</taxon>
        <taxon>Spirochaetota</taxon>
        <taxon>Spirochaetia</taxon>
        <taxon>Spirochaetales</taxon>
        <taxon>Treponemataceae</taxon>
        <taxon>Treponema</taxon>
    </lineage>
</organism>
<proteinExistence type="predicted"/>
<feature type="transmembrane region" description="Helical" evidence="1">
    <location>
        <begin position="90"/>
        <end position="107"/>
    </location>
</feature>
<reference evidence="2" key="1">
    <citation type="submission" date="2020-04" db="EMBL/GenBank/DDBJ databases">
        <title>Comparative genomics of oral phylogroup-2 Treponema strains.</title>
        <authorList>
            <person name="Zeng H."/>
            <person name="Chan Y.K."/>
            <person name="Watt R.M."/>
        </authorList>
    </citation>
    <scope>NUCLEOTIDE SEQUENCE</scope>
    <source>
        <strain evidence="2">OMZ 905</strain>
    </source>
</reference>
<dbReference type="PANTHER" id="PTHR37314">
    <property type="entry name" value="SLR0142 PROTEIN"/>
    <property type="match status" value="1"/>
</dbReference>